<organism evidence="5 6">
    <name type="scientific">Bisbaumannia pacifica</name>
    <dbReference type="NCBI Taxonomy" id="77098"/>
    <lineage>
        <taxon>Bacteria</taxon>
        <taxon>Pseudomonadati</taxon>
        <taxon>Pseudomonadota</taxon>
        <taxon>Gammaproteobacteria</taxon>
        <taxon>Oceanospirillales</taxon>
        <taxon>Halomonadaceae</taxon>
        <taxon>Bisbaumannia</taxon>
    </lineage>
</organism>
<keyword evidence="3" id="KW-0732">Signal</keyword>
<comment type="similarity">
    <text evidence="1">Belongs to the bacterial solute-binding protein 5 family.</text>
</comment>
<comment type="caution">
    <text evidence="5">The sequence shown here is derived from an EMBL/GenBank/DDBJ whole genome shotgun (WGS) entry which is preliminary data.</text>
</comment>
<evidence type="ECO:0000313" key="5">
    <source>
        <dbReference type="EMBL" id="MBH8580450.1"/>
    </source>
</evidence>
<feature type="domain" description="Solute-binding protein family 5" evidence="4">
    <location>
        <begin position="46"/>
        <end position="279"/>
    </location>
</feature>
<dbReference type="InterPro" id="IPR000914">
    <property type="entry name" value="SBP_5_dom"/>
</dbReference>
<dbReference type="PANTHER" id="PTHR30290">
    <property type="entry name" value="PERIPLASMIC BINDING COMPONENT OF ABC TRANSPORTER"/>
    <property type="match status" value="1"/>
</dbReference>
<evidence type="ECO:0000256" key="1">
    <source>
        <dbReference type="ARBA" id="ARBA00005695"/>
    </source>
</evidence>
<keyword evidence="2" id="KW-0813">Transport</keyword>
<dbReference type="SUPFAM" id="SSF53850">
    <property type="entry name" value="Periplasmic binding protein-like II"/>
    <property type="match status" value="1"/>
</dbReference>
<dbReference type="PANTHER" id="PTHR30290:SF9">
    <property type="entry name" value="OLIGOPEPTIDE-BINDING PROTEIN APPA"/>
    <property type="match status" value="1"/>
</dbReference>
<evidence type="ECO:0000256" key="2">
    <source>
        <dbReference type="ARBA" id="ARBA00022448"/>
    </source>
</evidence>
<dbReference type="RefSeq" id="WP_198057725.1">
    <property type="nucleotide sequence ID" value="NZ_JAEDAF010000008.1"/>
</dbReference>
<reference evidence="5 6" key="1">
    <citation type="submission" date="2020-12" db="EMBL/GenBank/DDBJ databases">
        <title>Draft genome sequence of Halomonas pacifica strain CARE-V15.</title>
        <authorList>
            <person name="Vignesh N."/>
            <person name="Thabitha A."/>
            <person name="Saravanan R."/>
            <person name="Manigandan V."/>
        </authorList>
    </citation>
    <scope>NUCLEOTIDE SEQUENCE [LARGE SCALE GENOMIC DNA]</scope>
    <source>
        <strain evidence="5 6">CARE-V15</strain>
    </source>
</reference>
<evidence type="ECO:0000256" key="3">
    <source>
        <dbReference type="ARBA" id="ARBA00022729"/>
    </source>
</evidence>
<dbReference type="Pfam" id="PF00496">
    <property type="entry name" value="SBP_bac_5"/>
    <property type="match status" value="1"/>
</dbReference>
<proteinExistence type="inferred from homology"/>
<dbReference type="AlphaFoldDB" id="A0ABD4L166"/>
<evidence type="ECO:0000259" key="4">
    <source>
        <dbReference type="Pfam" id="PF00496"/>
    </source>
</evidence>
<dbReference type="Proteomes" id="UP000651738">
    <property type="component" value="Unassembled WGS sequence"/>
</dbReference>
<gene>
    <name evidence="5" type="ORF">I7V36_10135</name>
</gene>
<name>A0ABD4L166_9GAMM</name>
<dbReference type="InterPro" id="IPR039424">
    <property type="entry name" value="SBP_5"/>
</dbReference>
<evidence type="ECO:0000313" key="6">
    <source>
        <dbReference type="Proteomes" id="UP000651738"/>
    </source>
</evidence>
<accession>A0ABD4L166</accession>
<sequence length="836" mass="92502">MNRWAVVAGVVMLAVVGLALLPASRAPLSTGVPATPEALAERRGALIDRLVFTQESDPGRVTGLLETGSHQAFVQGIGSIPVYRRLRDAPGADYDLSYGSSVELTLNPVGPTFRDGRLNPFHVPAIREALHQLVDRDYIAEELYGGLAVPRWLPISTAFPDYARLAETARALELRYAYDPAAAEATIAREMRALGASREAGRWHHRGEPVTLILLIRNDDERRRVGDYLANQLEDIGFAVERRYRNAEEASRLWIAGDPAAGQWHLYTGGWISIVIQRDQAQNFSDFFTPRGRAEPLWQAYMPSPELDALAERLERRDYADWDERQALMARALELAMQDSVRLWLVDRLSVSARASNVSVAADLAGGLAGSALWPYTLRYDGRLGGEMVFGTPGLLTEPWNPIAGSNWIFDRMITRALADPPLLPDPYTGLYRPQRLEHAEVTVAEGVTLTRSLDWLSLERQARIVVPEDAWLGWDAGEGRLITVGEAHPEGPLTARTRVRLHYEDGYLAQRWHDGSRRSVADLLLPWILAFERADEASPLFDAAHQPTFEAYRQHFRGWRILSTEPLIIEAYSDQGFPDAETLVAARAPQPLPWHTLALGILAERRGELAFSSHQADRRGIDWLNLVAGPSLAILERYLAEARERHYLPFAAALAPWVEEAEIAARYAALDAWVASRGHYWVGDGPFELAAVYPLEGSLVLERFEDFPDPANEWLSLSQAALPELTTRGPLVVHAGDSAEVRLSVTRQGEPYPAAAIDAIRYLLFDGQGRLAGRGEPRPLGDGEWGLTLDAERLAALGAGAHRLEFILTSQRVALPGFASHLFATLPATAPEASP</sequence>
<protein>
    <recommendedName>
        <fullName evidence="4">Solute-binding protein family 5 domain-containing protein</fullName>
    </recommendedName>
</protein>
<dbReference type="Gene3D" id="3.10.105.10">
    <property type="entry name" value="Dipeptide-binding Protein, Domain 3"/>
    <property type="match status" value="1"/>
</dbReference>
<dbReference type="EMBL" id="JAEDAF010000008">
    <property type="protein sequence ID" value="MBH8580450.1"/>
    <property type="molecule type" value="Genomic_DNA"/>
</dbReference>